<dbReference type="InterPro" id="IPR033399">
    <property type="entry name" value="TP_0789-like"/>
</dbReference>
<dbReference type="AlphaFoldDB" id="A0A8J3GDC3"/>
<dbReference type="Pfam" id="PF17131">
    <property type="entry name" value="LolA_like"/>
    <property type="match status" value="1"/>
</dbReference>
<sequence>MAWSERPGERAHGPAKVEGIDQEEGRRIMEEFRHQRLRGDFVFLFDLVHRPRRDKDVVYQGIMWGTWNSEGSLSRVSVWPKGKRETNTRELIVQGGPEPEVWMLRDGKVVELTKEEQGEPFFPEMVYTPYDVVMPFAYWDLFEYTDSKRLARGRPVHMFMLYAPADVAQRIPELAAVELALDASFNAPLTAKMLDIDSKPLRTLDVGGFKEIDDQYIVKEIDLIDERSGDKTRFRVTGAAVNLDLSPQIFKPEELKQGEPDITKIIFEPV</sequence>
<evidence type="ECO:0000313" key="3">
    <source>
        <dbReference type="Proteomes" id="UP000642829"/>
    </source>
</evidence>
<evidence type="ECO:0000313" key="2">
    <source>
        <dbReference type="EMBL" id="GHB95602.1"/>
    </source>
</evidence>
<protein>
    <recommendedName>
        <fullName evidence="1">Uncharacterized protein TP-0789 domain-containing protein</fullName>
    </recommendedName>
</protein>
<reference evidence="2" key="2">
    <citation type="submission" date="2020-09" db="EMBL/GenBank/DDBJ databases">
        <authorList>
            <person name="Sun Q."/>
            <person name="Kim S."/>
        </authorList>
    </citation>
    <scope>NUCLEOTIDE SEQUENCE</scope>
    <source>
        <strain evidence="2">KCTC 12870</strain>
    </source>
</reference>
<dbReference type="EMBL" id="BMXG01000004">
    <property type="protein sequence ID" value="GHB95602.1"/>
    <property type="molecule type" value="Genomic_DNA"/>
</dbReference>
<accession>A0A8J3GDC3</accession>
<evidence type="ECO:0000259" key="1">
    <source>
        <dbReference type="Pfam" id="PF17131"/>
    </source>
</evidence>
<name>A0A8J3GDC3_9BACT</name>
<comment type="caution">
    <text evidence="2">The sequence shown here is derived from an EMBL/GenBank/DDBJ whole genome shotgun (WGS) entry which is preliminary data.</text>
</comment>
<dbReference type="Proteomes" id="UP000642829">
    <property type="component" value="Unassembled WGS sequence"/>
</dbReference>
<reference evidence="2" key="1">
    <citation type="journal article" date="2014" name="Int. J. Syst. Evol. Microbiol.">
        <title>Complete genome sequence of Corynebacterium casei LMG S-19264T (=DSM 44701T), isolated from a smear-ripened cheese.</title>
        <authorList>
            <consortium name="US DOE Joint Genome Institute (JGI-PGF)"/>
            <person name="Walter F."/>
            <person name="Albersmeier A."/>
            <person name="Kalinowski J."/>
            <person name="Ruckert C."/>
        </authorList>
    </citation>
    <scope>NUCLEOTIDE SEQUENCE</scope>
    <source>
        <strain evidence="2">KCTC 12870</strain>
    </source>
</reference>
<keyword evidence="3" id="KW-1185">Reference proteome</keyword>
<proteinExistence type="predicted"/>
<gene>
    <name evidence="2" type="ORF">GCM10007047_09280</name>
</gene>
<organism evidence="2 3">
    <name type="scientific">Cerasicoccus arenae</name>
    <dbReference type="NCBI Taxonomy" id="424488"/>
    <lineage>
        <taxon>Bacteria</taxon>
        <taxon>Pseudomonadati</taxon>
        <taxon>Verrucomicrobiota</taxon>
        <taxon>Opitutia</taxon>
        <taxon>Puniceicoccales</taxon>
        <taxon>Cerasicoccaceae</taxon>
        <taxon>Cerasicoccus</taxon>
    </lineage>
</organism>
<dbReference type="Gene3D" id="2.50.20.10">
    <property type="entry name" value="Lipoprotein localisation LolA/LolB/LppX"/>
    <property type="match status" value="1"/>
</dbReference>
<feature type="domain" description="Uncharacterized protein TP-0789" evidence="1">
    <location>
        <begin position="180"/>
        <end position="257"/>
    </location>
</feature>